<sequence length="335" mass="37069">MAEDITLVTGATGFVGSAVARILLERGHRLRLLVRQTSDRSNVSGLPVEFVVGDLADPQSMEKALEGVTYLFHVAADYRLWVPDPDVMMKANVEGTRILMQAAMKAGVKRVVYCSSVAALATARDGIPATESSPVTEDQIVGVYKRSKYRAEQEVLRLVREEGLPAVIVNPSTPVGPRDIKPTPTGQMILDCATGRMPAYVETGLNIVHVDDVAEGHVLAFERGVIGEKYILGGENLMLGELFRMVAEIVHRKPPRIQLKQSWLYPVASVSEMLARRFGIQPRVTREMLDMSKKLMFFSSAKAERELDYRPRAARHALIDAVAWFREHKRGGFGA</sequence>
<gene>
    <name evidence="2" type="ORF">NQF86_02285</name>
</gene>
<dbReference type="InterPro" id="IPR017829">
    <property type="entry name" value="Hopanoid-assoc_sugar_epimerase"/>
</dbReference>
<accession>A0ABT3WI84</accession>
<dbReference type="InterPro" id="IPR001509">
    <property type="entry name" value="Epimerase_deHydtase"/>
</dbReference>
<dbReference type="SUPFAM" id="SSF51735">
    <property type="entry name" value="NAD(P)-binding Rossmann-fold domains"/>
    <property type="match status" value="1"/>
</dbReference>
<evidence type="ECO:0000259" key="1">
    <source>
        <dbReference type="Pfam" id="PF01370"/>
    </source>
</evidence>
<dbReference type="PANTHER" id="PTHR48079:SF6">
    <property type="entry name" value="NAD(P)-BINDING DOMAIN-CONTAINING PROTEIN-RELATED"/>
    <property type="match status" value="1"/>
</dbReference>
<evidence type="ECO:0000313" key="3">
    <source>
        <dbReference type="Proteomes" id="UP001165576"/>
    </source>
</evidence>
<evidence type="ECO:0000313" key="2">
    <source>
        <dbReference type="EMBL" id="MCX5617504.1"/>
    </source>
</evidence>
<organism evidence="2 3">
    <name type="scientific">Bombella pluederhausensis</name>
    <dbReference type="NCBI Taxonomy" id="2967336"/>
    <lineage>
        <taxon>Bacteria</taxon>
        <taxon>Pseudomonadati</taxon>
        <taxon>Pseudomonadota</taxon>
        <taxon>Alphaproteobacteria</taxon>
        <taxon>Acetobacterales</taxon>
        <taxon>Acetobacteraceae</taxon>
        <taxon>Bombella</taxon>
    </lineage>
</organism>
<dbReference type="InterPro" id="IPR036291">
    <property type="entry name" value="NAD(P)-bd_dom_sf"/>
</dbReference>
<comment type="caution">
    <text evidence="2">The sequence shown here is derived from an EMBL/GenBank/DDBJ whole genome shotgun (WGS) entry which is preliminary data.</text>
</comment>
<feature type="domain" description="NAD-dependent epimerase/dehydratase" evidence="1">
    <location>
        <begin position="7"/>
        <end position="233"/>
    </location>
</feature>
<dbReference type="NCBIfam" id="TIGR03466">
    <property type="entry name" value="HpnA"/>
    <property type="match status" value="1"/>
</dbReference>
<dbReference type="CDD" id="cd05228">
    <property type="entry name" value="AR_FR_like_1_SDR_e"/>
    <property type="match status" value="1"/>
</dbReference>
<dbReference type="Pfam" id="PF01370">
    <property type="entry name" value="Epimerase"/>
    <property type="match status" value="1"/>
</dbReference>
<reference evidence="2" key="1">
    <citation type="submission" date="2022-07" db="EMBL/GenBank/DDBJ databases">
        <title>Bombella genomes.</title>
        <authorList>
            <person name="Harer L."/>
            <person name="Styblova S."/>
            <person name="Ehrmann M."/>
        </authorList>
    </citation>
    <scope>NUCLEOTIDE SEQUENCE</scope>
    <source>
        <strain evidence="2">TMW 2.2543</strain>
    </source>
</reference>
<dbReference type="InterPro" id="IPR051783">
    <property type="entry name" value="NAD(P)-dependent_oxidoreduct"/>
</dbReference>
<proteinExistence type="predicted"/>
<dbReference type="RefSeq" id="WP_266115984.1">
    <property type="nucleotide sequence ID" value="NZ_JANIDY010000001.1"/>
</dbReference>
<dbReference type="Gene3D" id="3.40.50.720">
    <property type="entry name" value="NAD(P)-binding Rossmann-like Domain"/>
    <property type="match status" value="1"/>
</dbReference>
<keyword evidence="3" id="KW-1185">Reference proteome</keyword>
<protein>
    <submittedName>
        <fullName evidence="2">NAD-dependent epimerase/dehydratase family protein</fullName>
    </submittedName>
</protein>
<name>A0ABT3WI84_9PROT</name>
<dbReference type="PANTHER" id="PTHR48079">
    <property type="entry name" value="PROTEIN YEEZ"/>
    <property type="match status" value="1"/>
</dbReference>
<dbReference type="Proteomes" id="UP001165576">
    <property type="component" value="Unassembled WGS sequence"/>
</dbReference>
<dbReference type="EMBL" id="JANIDY010000001">
    <property type="protein sequence ID" value="MCX5617504.1"/>
    <property type="molecule type" value="Genomic_DNA"/>
</dbReference>